<evidence type="ECO:0000256" key="4">
    <source>
        <dbReference type="ARBA" id="ARBA00046271"/>
    </source>
</evidence>
<evidence type="ECO:0000313" key="6">
    <source>
        <dbReference type="EMBL" id="WPA96538.1"/>
    </source>
</evidence>
<reference evidence="6 8" key="2">
    <citation type="submission" date="2023-09" db="EMBL/GenBank/DDBJ databases">
        <title>Complete-Gapless Cercospora beticola genome.</title>
        <authorList>
            <person name="Wyatt N.A."/>
            <person name="Spanner R.E."/>
            <person name="Bolton M.D."/>
        </authorList>
    </citation>
    <scope>NUCLEOTIDE SEQUENCE [LARGE SCALE GENOMIC DNA]</scope>
    <source>
        <strain evidence="6">Cb09-40</strain>
    </source>
</reference>
<dbReference type="PANTHER" id="PTHR12652:SF50">
    <property type="entry name" value="PEROXIN 11"/>
    <property type="match status" value="1"/>
</dbReference>
<organism evidence="5 7">
    <name type="scientific">Cercospora beticola</name>
    <name type="common">Sugarbeet leaf spot fungus</name>
    <dbReference type="NCBI Taxonomy" id="122368"/>
    <lineage>
        <taxon>Eukaryota</taxon>
        <taxon>Fungi</taxon>
        <taxon>Dikarya</taxon>
        <taxon>Ascomycota</taxon>
        <taxon>Pezizomycotina</taxon>
        <taxon>Dothideomycetes</taxon>
        <taxon>Dothideomycetidae</taxon>
        <taxon>Mycosphaerellales</taxon>
        <taxon>Mycosphaerellaceae</taxon>
        <taxon>Cercospora</taxon>
    </lineage>
</organism>
<evidence type="ECO:0000313" key="5">
    <source>
        <dbReference type="EMBL" id="PIB01542.1"/>
    </source>
</evidence>
<gene>
    <name evidence="5" type="ORF">CB0940_01110</name>
    <name evidence="6" type="ORF">RHO25_001145</name>
</gene>
<dbReference type="EMBL" id="CP134184">
    <property type="protein sequence ID" value="WPA96538.1"/>
    <property type="molecule type" value="Genomic_DNA"/>
</dbReference>
<dbReference type="Pfam" id="PF05648">
    <property type="entry name" value="PEX11"/>
    <property type="match status" value="1"/>
</dbReference>
<evidence type="ECO:0000313" key="8">
    <source>
        <dbReference type="Proteomes" id="UP001302367"/>
    </source>
</evidence>
<evidence type="ECO:0000256" key="1">
    <source>
        <dbReference type="ARBA" id="ARBA00022593"/>
    </source>
</evidence>
<sequence length="236" mass="25864">MVADALIYHPSVAHFNRFVATTIGRDKTLRTIQYFSRFLAWYLYRTNHPQSTVAIFEQIKKSFGSARKAFRLGKFVEHFKAAAVAADSKSMDPVLKYLAVGRQLGYAFYLALDAATYFDQTGIYKLQSGARLQKEAYRAWFTGLACNIAAGVYTLYNLQQIAKQQQQAGGDAEKKVEQKTLEKEKAATQLQLLSDVCDITVPGSAIGVVTLDDGIVGLAGTVSSVIGLSAAWAKTA</sequence>
<dbReference type="Proteomes" id="UP001302367">
    <property type="component" value="Chromosome 1"/>
</dbReference>
<dbReference type="EMBL" id="LKMD01000100">
    <property type="protein sequence ID" value="PIB01542.1"/>
    <property type="molecule type" value="Genomic_DNA"/>
</dbReference>
<keyword evidence="3" id="KW-0576">Peroxisome</keyword>
<dbReference type="AlphaFoldDB" id="A0A2G5IA16"/>
<evidence type="ECO:0000313" key="7">
    <source>
        <dbReference type="Proteomes" id="UP000230605"/>
    </source>
</evidence>
<comment type="subcellular location">
    <subcellularLocation>
        <location evidence="4">Peroxisome membrane</location>
    </subcellularLocation>
</comment>
<reference evidence="5 7" key="1">
    <citation type="submission" date="2015-10" db="EMBL/GenBank/DDBJ databases">
        <title>The cercosporin biosynthetic gene cluster was horizontally transferred to several fungal lineages and shown to be expanded in Cercospora beticola based on microsynteny with recipient genomes.</title>
        <authorList>
            <person name="De Jonge R."/>
            <person name="Ebert M.K."/>
            <person name="Suttle J.C."/>
            <person name="Jurick Ii W.M."/>
            <person name="Secor G.A."/>
            <person name="Thomma B.P."/>
            <person name="Van De Peer Y."/>
            <person name="Bolton M.D."/>
        </authorList>
    </citation>
    <scope>NUCLEOTIDE SEQUENCE [LARGE SCALE GENOMIC DNA]</scope>
    <source>
        <strain evidence="5 7">09-40</strain>
    </source>
</reference>
<dbReference type="GO" id="GO:0005778">
    <property type="term" value="C:peroxisomal membrane"/>
    <property type="evidence" value="ECO:0007669"/>
    <property type="project" value="UniProtKB-SubCell"/>
</dbReference>
<dbReference type="OrthoDB" id="411017at2759"/>
<dbReference type="InterPro" id="IPR008733">
    <property type="entry name" value="PEX11"/>
</dbReference>
<dbReference type="GO" id="GO:0016559">
    <property type="term" value="P:peroxisome fission"/>
    <property type="evidence" value="ECO:0007669"/>
    <property type="project" value="InterPro"/>
</dbReference>
<protein>
    <submittedName>
        <fullName evidence="5">Peroxisomal membrane protein PMP30B</fullName>
    </submittedName>
</protein>
<proteinExistence type="predicted"/>
<accession>A0A2G5IA16</accession>
<name>A0A2G5IA16_CERBT</name>
<evidence type="ECO:0000256" key="3">
    <source>
        <dbReference type="ARBA" id="ARBA00023140"/>
    </source>
</evidence>
<evidence type="ECO:0000256" key="2">
    <source>
        <dbReference type="ARBA" id="ARBA00023136"/>
    </source>
</evidence>
<dbReference type="PANTHER" id="PTHR12652">
    <property type="entry name" value="PEROXISOMAL BIOGENESIS FACTOR 11"/>
    <property type="match status" value="1"/>
</dbReference>
<keyword evidence="2" id="KW-0472">Membrane</keyword>
<keyword evidence="1" id="KW-0962">Peroxisome biogenesis</keyword>
<dbReference type="Proteomes" id="UP000230605">
    <property type="component" value="Chromosome 1"/>
</dbReference>
<keyword evidence="8" id="KW-1185">Reference proteome</keyword>